<dbReference type="SUPFAM" id="SSF49749">
    <property type="entry name" value="Group II dsDNA viruses VP"/>
    <property type="match status" value="2"/>
</dbReference>
<evidence type="ECO:0000256" key="3">
    <source>
        <dbReference type="ARBA" id="ARBA00022844"/>
    </source>
</evidence>
<dbReference type="GO" id="GO:0019028">
    <property type="term" value="C:viral capsid"/>
    <property type="evidence" value="ECO:0007669"/>
    <property type="project" value="UniProtKB-KW"/>
</dbReference>
<reference evidence="6 7" key="1">
    <citation type="submission" date="2010-12" db="EMBL/GenBank/DDBJ databases">
        <title>The Genome Sequence of Micromonas pusilla virus SP1.</title>
        <authorList>
            <consortium name="The Broad Institute Genome Sequencing Platform"/>
            <person name="Henn M.R."/>
            <person name="Suttle C."/>
            <person name="Winget D."/>
            <person name="Chan A."/>
            <person name="Levin J."/>
            <person name="Malboeuf C."/>
            <person name="Casali M."/>
            <person name="Russ C."/>
            <person name="Lennon N."/>
            <person name="Chapman S.B."/>
            <person name="Erlich R."/>
            <person name="Young S.K."/>
            <person name="Yandava C."/>
            <person name="Zeng Q."/>
            <person name="Alvarado L."/>
            <person name="Anderson S."/>
            <person name="Berlin A."/>
            <person name="Chen Z."/>
            <person name="Freedman E."/>
            <person name="Gellesch M."/>
            <person name="Goldberg J."/>
            <person name="Green L."/>
            <person name="Griggs A."/>
            <person name="Gujja S."/>
            <person name="Heilman E.R."/>
            <person name="Heiman D."/>
            <person name="Hollinger A."/>
            <person name="Howarth C."/>
            <person name="Larson L."/>
            <person name="Mehta T."/>
            <person name="Pearson M."/>
            <person name="Roberts A."/>
            <person name="Ryan E."/>
            <person name="Saif S."/>
            <person name="Shea T."/>
            <person name="Shenoy N."/>
            <person name="Sisk P."/>
            <person name="Stolte C."/>
            <person name="Sykes S."/>
            <person name="White J."/>
            <person name="Haas B."/>
            <person name="Nusbaum C."/>
            <person name="Birren B."/>
        </authorList>
    </citation>
    <scope>NUCLEOTIDE SEQUENCE [LARGE SCALE GENOMIC DNA]</scope>
    <source>
        <strain evidence="6 7">SP1</strain>
    </source>
</reference>
<dbReference type="InterPro" id="IPR016112">
    <property type="entry name" value="VP_dsDNA_II"/>
</dbReference>
<dbReference type="Gene3D" id="2.70.9.20">
    <property type="entry name" value="Major capsid protein Vp54"/>
    <property type="match status" value="1"/>
</dbReference>
<feature type="domain" description="Major capsid protein C-terminal" evidence="4">
    <location>
        <begin position="243"/>
        <end position="453"/>
    </location>
</feature>
<dbReference type="EMBL" id="JF974320">
    <property type="protein sequence ID" value="AET84950.1"/>
    <property type="molecule type" value="Genomic_DNA"/>
</dbReference>
<dbReference type="InterPro" id="IPR038519">
    <property type="entry name" value="MCP_C_sf"/>
</dbReference>
<organismHost>
    <name type="scientific">Micromonas pusilla</name>
    <name type="common">Picoplanktonic green alga</name>
    <name type="synonym">Chromulina pusilla</name>
    <dbReference type="NCBI Taxonomy" id="38833"/>
</organismHost>
<dbReference type="Proteomes" id="UP000232710">
    <property type="component" value="Segment"/>
</dbReference>
<evidence type="ECO:0000259" key="4">
    <source>
        <dbReference type="Pfam" id="PF04451"/>
    </source>
</evidence>
<protein>
    <recommendedName>
        <fullName evidence="8">Major capsid protein N-terminal domain-containing protein</fullName>
    </recommendedName>
</protein>
<dbReference type="Pfam" id="PF04451">
    <property type="entry name" value="Capsid_NCLDV"/>
    <property type="match status" value="1"/>
</dbReference>
<sequence>MGEAAKISLNAIGKQDTHLLSKDPEESFFNYEAPPKHSEFRKYHRSHQVVNKGQIAGWPFGETVKVQFNPTNMGDLLSNMWLSITMPALSSGENYADQLGRHILKSVTMFVDELEIEKIHDDWGIIYDELYLEMSEKVANRFLVNRNIGYDQTPDVANPVIAQSKADIVIPLHFFFSRKYASDEYSSNKPNRPYFPLCSAYKQKLTFELEFHKESFFSNTTQNLEISSFDIITEEITVSVEEKNFLLKERQTLITDLVRKHPSTISVIGENTIKTNLVPNIPVKCLHWFLRNTSFEDENVSTDAWGFNASNAETYAYQNRFNFSSNAAFIHQESIFNPIMESTSLSIDGFKLPNLLDTGHIYYKYLVPSRNRLARPYRNIYTYSFSMNPINVEPSGNFDFSEIKSDKTSIEVKLDTTPINPVYRQAVDVSSNTYSLNMYYTGYQTFTFEKGFMSIAY</sequence>
<comment type="subcellular location">
    <subcellularLocation>
        <location evidence="1">Virion</location>
    </subcellularLocation>
</comment>
<name>G9E6C3_MPSP1</name>
<evidence type="ECO:0000256" key="1">
    <source>
        <dbReference type="ARBA" id="ARBA00004328"/>
    </source>
</evidence>
<dbReference type="InterPro" id="IPR007542">
    <property type="entry name" value="MCP_C"/>
</dbReference>
<evidence type="ECO:0000313" key="7">
    <source>
        <dbReference type="Proteomes" id="UP000232710"/>
    </source>
</evidence>
<proteinExistence type="predicted"/>
<keyword evidence="7" id="KW-1185">Reference proteome</keyword>
<feature type="domain" description="Major capsid protein N-terminal" evidence="5">
    <location>
        <begin position="60"/>
        <end position="179"/>
    </location>
</feature>
<evidence type="ECO:0000256" key="2">
    <source>
        <dbReference type="ARBA" id="ARBA00022561"/>
    </source>
</evidence>
<keyword evidence="2" id="KW-0167">Capsid protein</keyword>
<keyword evidence="3" id="KW-0946">Virion</keyword>
<dbReference type="Gene3D" id="2.70.9.10">
    <property type="entry name" value="Adenovirus Type 2 Hexon, domain 4"/>
    <property type="match status" value="1"/>
</dbReference>
<dbReference type="GO" id="GO:0005198">
    <property type="term" value="F:structural molecule activity"/>
    <property type="evidence" value="ECO:0007669"/>
    <property type="project" value="InterPro"/>
</dbReference>
<dbReference type="InterPro" id="IPR031654">
    <property type="entry name" value="Capsid_N"/>
</dbReference>
<accession>G9E6C3</accession>
<evidence type="ECO:0008006" key="8">
    <source>
        <dbReference type="Google" id="ProtNLM"/>
    </source>
</evidence>
<dbReference type="Pfam" id="PF16903">
    <property type="entry name" value="Capsid_N"/>
    <property type="match status" value="1"/>
</dbReference>
<gene>
    <name evidence="6" type="ORF">MPXG_00152</name>
</gene>
<organism evidence="6 7">
    <name type="scientific">Micromonas pusilla virus SP1</name>
    <name type="common">MpV-SP1</name>
    <dbReference type="NCBI Taxonomy" id="373996"/>
    <lineage>
        <taxon>Viruses</taxon>
        <taxon>Varidnaviria</taxon>
        <taxon>Bamfordvirae</taxon>
        <taxon>Nucleocytoviricota</taxon>
        <taxon>Megaviricetes</taxon>
        <taxon>Algavirales</taxon>
        <taxon>Phycodnaviridae</taxon>
        <taxon>Prasinovirus</taxon>
        <taxon>Prasinovirus micromonas</taxon>
    </lineage>
</organism>
<evidence type="ECO:0000313" key="6">
    <source>
        <dbReference type="EMBL" id="AET84950.1"/>
    </source>
</evidence>
<evidence type="ECO:0000259" key="5">
    <source>
        <dbReference type="Pfam" id="PF16903"/>
    </source>
</evidence>